<keyword evidence="9" id="KW-0238">DNA-binding</keyword>
<dbReference type="InterPro" id="IPR046938">
    <property type="entry name" value="DNA_clamp_sf"/>
</dbReference>
<evidence type="ECO:0000256" key="5">
    <source>
        <dbReference type="ARBA" id="ARBA00022679"/>
    </source>
</evidence>
<organism evidence="13 14">
    <name type="scientific">Xanthomonas citri pv. citri</name>
    <dbReference type="NCBI Taxonomy" id="611301"/>
    <lineage>
        <taxon>Bacteria</taxon>
        <taxon>Pseudomonadati</taxon>
        <taxon>Pseudomonadota</taxon>
        <taxon>Gammaproteobacteria</taxon>
        <taxon>Lysobacterales</taxon>
        <taxon>Lysobacteraceae</taxon>
        <taxon>Xanthomonas</taxon>
    </lineage>
</organism>
<dbReference type="Pfam" id="PF02768">
    <property type="entry name" value="DNA_pol3_beta_3"/>
    <property type="match status" value="1"/>
</dbReference>
<dbReference type="EMBL" id="JAABFR010000405">
    <property type="protein sequence ID" value="MBD4335812.1"/>
    <property type="molecule type" value="Genomic_DNA"/>
</dbReference>
<dbReference type="PANTHER" id="PTHR30478">
    <property type="entry name" value="DNA POLYMERASE III SUBUNIT BETA"/>
    <property type="match status" value="1"/>
</dbReference>
<keyword evidence="4" id="KW-0963">Cytoplasm</keyword>
<reference evidence="13" key="1">
    <citation type="submission" date="2020-01" db="EMBL/GenBank/DDBJ databases">
        <authorList>
            <person name="Richard D."/>
        </authorList>
    </citation>
    <scope>NUCLEOTIDE SEQUENCE</scope>
    <source>
        <strain evidence="13">JP541</strain>
    </source>
</reference>
<name>A0A8I0H516_XANCI</name>
<comment type="similarity">
    <text evidence="2">Belongs to the beta sliding clamp family.</text>
</comment>
<dbReference type="InterPro" id="IPR001001">
    <property type="entry name" value="DNA_polIII_beta"/>
</dbReference>
<dbReference type="GO" id="GO:0009360">
    <property type="term" value="C:DNA polymerase III complex"/>
    <property type="evidence" value="ECO:0007669"/>
    <property type="project" value="InterPro"/>
</dbReference>
<evidence type="ECO:0000313" key="13">
    <source>
        <dbReference type="EMBL" id="MBD4335812.1"/>
    </source>
</evidence>
<proteinExistence type="inferred from homology"/>
<evidence type="ECO:0000256" key="1">
    <source>
        <dbReference type="ARBA" id="ARBA00004496"/>
    </source>
</evidence>
<evidence type="ECO:0000256" key="9">
    <source>
        <dbReference type="ARBA" id="ARBA00023125"/>
    </source>
</evidence>
<protein>
    <recommendedName>
        <fullName evidence="3">Beta sliding clamp</fullName>
    </recommendedName>
    <alternativeName>
        <fullName evidence="11">Beta-clamp processivity factor</fullName>
    </alternativeName>
    <alternativeName>
        <fullName evidence="10">DNA polymerase III beta sliding clamp subunit</fullName>
    </alternativeName>
</protein>
<evidence type="ECO:0000256" key="4">
    <source>
        <dbReference type="ARBA" id="ARBA00022490"/>
    </source>
</evidence>
<gene>
    <name evidence="13" type="ORF">GUH15_07015</name>
</gene>
<sequence length="73" mass="8349">MVDLENTKIVTRLIEGEYINYNKIIPSDFTTTVFVDKKALDTAIDRASLATRTEKKSVVKLEIREKRMSISAE</sequence>
<dbReference type="GO" id="GO:0006271">
    <property type="term" value="P:DNA strand elongation involved in DNA replication"/>
    <property type="evidence" value="ECO:0007669"/>
    <property type="project" value="TreeGrafter"/>
</dbReference>
<comment type="subcellular location">
    <subcellularLocation>
        <location evidence="1">Cytoplasm</location>
    </subcellularLocation>
</comment>
<dbReference type="SUPFAM" id="SSF55979">
    <property type="entry name" value="DNA clamp"/>
    <property type="match status" value="1"/>
</dbReference>
<dbReference type="GO" id="GO:0008408">
    <property type="term" value="F:3'-5' exonuclease activity"/>
    <property type="evidence" value="ECO:0007669"/>
    <property type="project" value="InterPro"/>
</dbReference>
<comment type="caution">
    <text evidence="13">The sequence shown here is derived from an EMBL/GenBank/DDBJ whole genome shotgun (WGS) entry which is preliminary data.</text>
</comment>
<dbReference type="GO" id="GO:0003677">
    <property type="term" value="F:DNA binding"/>
    <property type="evidence" value="ECO:0007669"/>
    <property type="project" value="UniProtKB-KW"/>
</dbReference>
<feature type="non-terminal residue" evidence="13">
    <location>
        <position position="73"/>
    </location>
</feature>
<feature type="domain" description="DNA polymerase III beta sliding clamp C-terminal" evidence="12">
    <location>
        <begin position="23"/>
        <end position="73"/>
    </location>
</feature>
<accession>A0A8I0H516</accession>
<dbReference type="GO" id="GO:0005737">
    <property type="term" value="C:cytoplasm"/>
    <property type="evidence" value="ECO:0007669"/>
    <property type="project" value="UniProtKB-SubCell"/>
</dbReference>
<evidence type="ECO:0000256" key="2">
    <source>
        <dbReference type="ARBA" id="ARBA00010752"/>
    </source>
</evidence>
<keyword evidence="7" id="KW-0235">DNA replication</keyword>
<evidence type="ECO:0000256" key="6">
    <source>
        <dbReference type="ARBA" id="ARBA00022695"/>
    </source>
</evidence>
<dbReference type="GO" id="GO:0003887">
    <property type="term" value="F:DNA-directed DNA polymerase activity"/>
    <property type="evidence" value="ECO:0007669"/>
    <property type="project" value="UniProtKB-KW"/>
</dbReference>
<evidence type="ECO:0000256" key="10">
    <source>
        <dbReference type="ARBA" id="ARBA00030988"/>
    </source>
</evidence>
<evidence type="ECO:0000256" key="7">
    <source>
        <dbReference type="ARBA" id="ARBA00022705"/>
    </source>
</evidence>
<evidence type="ECO:0000256" key="11">
    <source>
        <dbReference type="ARBA" id="ARBA00033276"/>
    </source>
</evidence>
<dbReference type="PANTHER" id="PTHR30478:SF0">
    <property type="entry name" value="BETA SLIDING CLAMP"/>
    <property type="match status" value="1"/>
</dbReference>
<keyword evidence="5" id="KW-0808">Transferase</keyword>
<dbReference type="Proteomes" id="UP000653002">
    <property type="component" value="Unassembled WGS sequence"/>
</dbReference>
<keyword evidence="8" id="KW-0239">DNA-directed DNA polymerase</keyword>
<evidence type="ECO:0000256" key="3">
    <source>
        <dbReference type="ARBA" id="ARBA00021035"/>
    </source>
</evidence>
<dbReference type="AlphaFoldDB" id="A0A8I0H516"/>
<evidence type="ECO:0000313" key="14">
    <source>
        <dbReference type="Proteomes" id="UP000653002"/>
    </source>
</evidence>
<keyword evidence="6" id="KW-0548">Nucleotidyltransferase</keyword>
<evidence type="ECO:0000256" key="8">
    <source>
        <dbReference type="ARBA" id="ARBA00022932"/>
    </source>
</evidence>
<dbReference type="InterPro" id="IPR022635">
    <property type="entry name" value="DNA_polIII_beta_C"/>
</dbReference>
<evidence type="ECO:0000259" key="12">
    <source>
        <dbReference type="Pfam" id="PF02768"/>
    </source>
</evidence>
<dbReference type="Gene3D" id="3.70.10.10">
    <property type="match status" value="1"/>
</dbReference>